<feature type="transmembrane region" description="Helical" evidence="7">
    <location>
        <begin position="144"/>
        <end position="174"/>
    </location>
</feature>
<dbReference type="GO" id="GO:0005886">
    <property type="term" value="C:plasma membrane"/>
    <property type="evidence" value="ECO:0007669"/>
    <property type="project" value="UniProtKB-SubCell"/>
</dbReference>
<evidence type="ECO:0000256" key="3">
    <source>
        <dbReference type="ARBA" id="ARBA00022475"/>
    </source>
</evidence>
<feature type="transmembrane region" description="Helical" evidence="7">
    <location>
        <begin position="263"/>
        <end position="283"/>
    </location>
</feature>
<dbReference type="EMBL" id="MDGQ01000003">
    <property type="protein sequence ID" value="OEK06815.1"/>
    <property type="molecule type" value="Genomic_DNA"/>
</dbReference>
<feature type="transmembrane region" description="Helical" evidence="7">
    <location>
        <begin position="194"/>
        <end position="213"/>
    </location>
</feature>
<keyword evidence="3" id="KW-1003">Cell membrane</keyword>
<dbReference type="PIRSF" id="PIRSF004810">
    <property type="entry name" value="ChrA"/>
    <property type="match status" value="1"/>
</dbReference>
<evidence type="ECO:0000256" key="7">
    <source>
        <dbReference type="SAM" id="Phobius"/>
    </source>
</evidence>
<feature type="transmembrane region" description="Helical" evidence="7">
    <location>
        <begin position="331"/>
        <end position="351"/>
    </location>
</feature>
<evidence type="ECO:0000256" key="2">
    <source>
        <dbReference type="ARBA" id="ARBA00005262"/>
    </source>
</evidence>
<sequence length="392" mass="42567">MAVKRIRYFIFIKDVMSLALTAFGGPQAHIAMFIKIMVEKRGYITEEELIELNALCQILPGPTSTQTVTAIGYRIGGANLAYLTLLVWMIPAVSIMTTAAILINSYQTKNLSLEFTRFIQPMAVGFISYGAFTIAKKVINTKTAIILMILSAVVTYFITTPAALPIVLVVAGSITAFKYKKQEMAIKEKIKIKWGNFTLWALVLVAAALLGALTQDRFVLLFENFYRNGSLIFGGGQVLIPFLNTEFVEFKGYLSSEEFLSGLAMVQTVPGPVFSVSSFVGALSVRDLGIGGQILAGFISACGIFLPGTFLIFFIIRFWDSLKTYRVVRASLEGINAASSGMVAAAAFILFEPIQGSVMDVSVVLGTFLLLTLTKIPPPLIILGGLLAGFLI</sequence>
<comment type="caution">
    <text evidence="8">The sequence shown here is derived from an EMBL/GenBank/DDBJ whole genome shotgun (WGS) entry which is preliminary data.</text>
</comment>
<keyword evidence="4 7" id="KW-0812">Transmembrane</keyword>
<evidence type="ECO:0000256" key="5">
    <source>
        <dbReference type="ARBA" id="ARBA00022989"/>
    </source>
</evidence>
<evidence type="ECO:0000256" key="6">
    <source>
        <dbReference type="ARBA" id="ARBA00023136"/>
    </source>
</evidence>
<feature type="transmembrane region" description="Helical" evidence="7">
    <location>
        <begin position="80"/>
        <end position="103"/>
    </location>
</feature>
<comment type="subcellular location">
    <subcellularLocation>
        <location evidence="1">Cell membrane</location>
        <topology evidence="1">Multi-pass membrane protein</topology>
    </subcellularLocation>
</comment>
<evidence type="ECO:0000256" key="1">
    <source>
        <dbReference type="ARBA" id="ARBA00004651"/>
    </source>
</evidence>
<dbReference type="NCBIfam" id="TIGR00937">
    <property type="entry name" value="2A51"/>
    <property type="match status" value="1"/>
</dbReference>
<dbReference type="Pfam" id="PF02417">
    <property type="entry name" value="Chromate_transp"/>
    <property type="match status" value="2"/>
</dbReference>
<evidence type="ECO:0000256" key="4">
    <source>
        <dbReference type="ARBA" id="ARBA00022692"/>
    </source>
</evidence>
<dbReference type="InterPro" id="IPR003370">
    <property type="entry name" value="Chromate_transpt"/>
</dbReference>
<dbReference type="PANTHER" id="PTHR33567">
    <property type="entry name" value="CHROMATE ION TRANSPORTER (EUROFUNG)"/>
    <property type="match status" value="1"/>
</dbReference>
<feature type="transmembrane region" description="Helical" evidence="7">
    <location>
        <begin position="295"/>
        <end position="319"/>
    </location>
</feature>
<keyword evidence="9" id="KW-1185">Reference proteome</keyword>
<dbReference type="InterPro" id="IPR014047">
    <property type="entry name" value="Chr_Tranpt_l_chain"/>
</dbReference>
<proteinExistence type="inferred from homology"/>
<keyword evidence="6 7" id="KW-0472">Membrane</keyword>
<dbReference type="Proteomes" id="UP000095552">
    <property type="component" value="Unassembled WGS sequence"/>
</dbReference>
<dbReference type="AlphaFoldDB" id="A0A1E5T618"/>
<name>A0A1E5T618_9BACT</name>
<dbReference type="RefSeq" id="WP_069834127.1">
    <property type="nucleotide sequence ID" value="NZ_MDGQ01000003.1"/>
</dbReference>
<dbReference type="STRING" id="1563681.BFP71_03920"/>
<evidence type="ECO:0000313" key="9">
    <source>
        <dbReference type="Proteomes" id="UP000095552"/>
    </source>
</evidence>
<feature type="transmembrane region" description="Helical" evidence="7">
    <location>
        <begin position="225"/>
        <end position="243"/>
    </location>
</feature>
<reference evidence="8 9" key="1">
    <citation type="submission" date="2016-08" db="EMBL/GenBank/DDBJ databases">
        <title>Draft genome of Fabibacter sp. strain SK-8.</title>
        <authorList>
            <person name="Wong S.-K."/>
            <person name="Hamasaki K."/>
            <person name="Yoshizawa S."/>
        </authorList>
    </citation>
    <scope>NUCLEOTIDE SEQUENCE [LARGE SCALE GENOMIC DNA]</scope>
    <source>
        <strain evidence="8 9">SK-8</strain>
    </source>
</reference>
<organism evidence="8 9">
    <name type="scientific">Roseivirga misakiensis</name>
    <dbReference type="NCBI Taxonomy" id="1563681"/>
    <lineage>
        <taxon>Bacteria</taxon>
        <taxon>Pseudomonadati</taxon>
        <taxon>Bacteroidota</taxon>
        <taxon>Cytophagia</taxon>
        <taxon>Cytophagales</taxon>
        <taxon>Roseivirgaceae</taxon>
        <taxon>Roseivirga</taxon>
    </lineage>
</organism>
<feature type="transmembrane region" description="Helical" evidence="7">
    <location>
        <begin position="115"/>
        <end position="132"/>
    </location>
</feature>
<dbReference type="OrthoDB" id="9788907at2"/>
<comment type="similarity">
    <text evidence="2">Belongs to the chromate ion transporter (CHR) (TC 2.A.51) family.</text>
</comment>
<feature type="transmembrane region" description="Helical" evidence="7">
    <location>
        <begin position="363"/>
        <end position="391"/>
    </location>
</feature>
<gene>
    <name evidence="8" type="ORF">BFP71_03920</name>
</gene>
<keyword evidence="5 7" id="KW-1133">Transmembrane helix</keyword>
<accession>A0A1E5T618</accession>
<dbReference type="GO" id="GO:0015109">
    <property type="term" value="F:chromate transmembrane transporter activity"/>
    <property type="evidence" value="ECO:0007669"/>
    <property type="project" value="InterPro"/>
</dbReference>
<protein>
    <submittedName>
        <fullName evidence="8">Chromate transporter</fullName>
    </submittedName>
</protein>
<evidence type="ECO:0000313" key="8">
    <source>
        <dbReference type="EMBL" id="OEK06815.1"/>
    </source>
</evidence>
<dbReference type="PANTHER" id="PTHR33567:SF3">
    <property type="entry name" value="CHROMATE ION TRANSPORTER (EUROFUNG)"/>
    <property type="match status" value="1"/>
</dbReference>